<keyword evidence="2" id="KW-1185">Reference proteome</keyword>
<reference evidence="1" key="1">
    <citation type="submission" date="2020-05" db="EMBL/GenBank/DDBJ databases">
        <title>Large-scale comparative analyses of tick genomes elucidate their genetic diversity and vector capacities.</title>
        <authorList>
            <person name="Jia N."/>
            <person name="Wang J."/>
            <person name="Shi W."/>
            <person name="Du L."/>
            <person name="Sun Y."/>
            <person name="Zhan W."/>
            <person name="Jiang J."/>
            <person name="Wang Q."/>
            <person name="Zhang B."/>
            <person name="Ji P."/>
            <person name="Sakyi L.B."/>
            <person name="Cui X."/>
            <person name="Yuan T."/>
            <person name="Jiang B."/>
            <person name="Yang W."/>
            <person name="Lam T.T.-Y."/>
            <person name="Chang Q."/>
            <person name="Ding S."/>
            <person name="Wang X."/>
            <person name="Zhu J."/>
            <person name="Ruan X."/>
            <person name="Zhao L."/>
            <person name="Wei J."/>
            <person name="Que T."/>
            <person name="Du C."/>
            <person name="Cheng J."/>
            <person name="Dai P."/>
            <person name="Han X."/>
            <person name="Huang E."/>
            <person name="Gao Y."/>
            <person name="Liu J."/>
            <person name="Shao H."/>
            <person name="Ye R."/>
            <person name="Li L."/>
            <person name="Wei W."/>
            <person name="Wang X."/>
            <person name="Wang C."/>
            <person name="Yang T."/>
            <person name="Huo Q."/>
            <person name="Li W."/>
            <person name="Guo W."/>
            <person name="Chen H."/>
            <person name="Zhou L."/>
            <person name="Ni X."/>
            <person name="Tian J."/>
            <person name="Zhou Y."/>
            <person name="Sheng Y."/>
            <person name="Liu T."/>
            <person name="Pan Y."/>
            <person name="Xia L."/>
            <person name="Li J."/>
            <person name="Zhao F."/>
            <person name="Cao W."/>
        </authorList>
    </citation>
    <scope>NUCLEOTIDE SEQUENCE</scope>
    <source>
        <strain evidence="1">Hyas-2018</strain>
    </source>
</reference>
<organism evidence="1 2">
    <name type="scientific">Hyalomma asiaticum</name>
    <name type="common">Tick</name>
    <dbReference type="NCBI Taxonomy" id="266040"/>
    <lineage>
        <taxon>Eukaryota</taxon>
        <taxon>Metazoa</taxon>
        <taxon>Ecdysozoa</taxon>
        <taxon>Arthropoda</taxon>
        <taxon>Chelicerata</taxon>
        <taxon>Arachnida</taxon>
        <taxon>Acari</taxon>
        <taxon>Parasitiformes</taxon>
        <taxon>Ixodida</taxon>
        <taxon>Ixodoidea</taxon>
        <taxon>Ixodidae</taxon>
        <taxon>Hyalomminae</taxon>
        <taxon>Hyalomma</taxon>
    </lineage>
</organism>
<protein>
    <submittedName>
        <fullName evidence="1">Uncharacterized protein</fullName>
    </submittedName>
</protein>
<evidence type="ECO:0000313" key="2">
    <source>
        <dbReference type="Proteomes" id="UP000821845"/>
    </source>
</evidence>
<dbReference type="EMBL" id="CM023482">
    <property type="protein sequence ID" value="KAH6939130.1"/>
    <property type="molecule type" value="Genomic_DNA"/>
</dbReference>
<evidence type="ECO:0000313" key="1">
    <source>
        <dbReference type="EMBL" id="KAH6939130.1"/>
    </source>
</evidence>
<sequence>MLRGTLTFCYHELPAKQQLRDAWLRHISRPGNVKGSQWVPNSRAIKFRVKDSTERSNHDDDREDPAILDAALALLWKLQHVMKHDEVPPHLEFAPLTYIARYLAFVCEQTVACRECKVRLKGSASRDGAYQFTFSLDQGGLSYPRPEVVWLCKLLCTFVESPRQSAKVYRCGKLCQLLHVRCSHTSRFAHSCGVPSVQTVITV</sequence>
<dbReference type="Proteomes" id="UP000821845">
    <property type="component" value="Chromosome 2"/>
</dbReference>
<gene>
    <name evidence="1" type="ORF">HPB50_016096</name>
</gene>
<proteinExistence type="predicted"/>
<name>A0ACB7SWR3_HYAAI</name>
<comment type="caution">
    <text evidence="1">The sequence shown here is derived from an EMBL/GenBank/DDBJ whole genome shotgun (WGS) entry which is preliminary data.</text>
</comment>
<accession>A0ACB7SWR3</accession>